<dbReference type="Pfam" id="PF07690">
    <property type="entry name" value="MFS_1"/>
    <property type="match status" value="1"/>
</dbReference>
<dbReference type="GO" id="GO:0016020">
    <property type="term" value="C:membrane"/>
    <property type="evidence" value="ECO:0007669"/>
    <property type="project" value="UniProtKB-SubCell"/>
</dbReference>
<feature type="region of interest" description="Disordered" evidence="7">
    <location>
        <begin position="1"/>
        <end position="66"/>
    </location>
</feature>
<sequence>MALNTDEDSESPRHTGYSPQARHQQNGHFRKRSEPSDSPRETRLTDVPLLSQAEPPFSPSHSLREDSFTDRQSLLAGRATLSVEDAKPAKYKHPIPPFERYYMVFIFSLTATLLSADQNLLAPNLSTIADEFHMDAERRDQLLGGAISSGFFAVGAPSALLIGWLSDRMSRRWLLFIVVVLGEGPCLATFWVTRFWELLVVRIATGISLGGTMPLVFSLMADLFHESQRPTVAAGVQLALGLGLAMGQAIAAFAGAKIGWRWPFVIVAVPAILSALIMILTTREPKHGMAEEALAGRYASAKEFSYDERFTWAKLKLLLRTPVNWACITQGLFGSLPWGVLLTYFNDFLHTDKRLSLPHATWVILLWGLGGGIGVMGGGALGQVLYNRSQPAMPIFIGCCTMLGSLPMWWLINVRLDRLPIFLSYLAGFLGGVFSAPPGPNVRALLMAVNEPEARGVALAMQTVLDDVGKGMGPALVAALITAFHSRYTAFNIAIGCWVPCGIVLALASCTITRDAEAMQTRLRNRVALQPIPSSDPQEQFDPETAGIAGLGRMASGPEASRDSWEATDALSVGHLSLNEATAESATPSQATDPPSEPPTATEAPASSQSQSAGSSTSTVSVKPTRKQDPPKPCSLPTEPIDHAVRDALTNTKSRLTVLRYEEQVDSFVRDPHRYQMTFPIDLSGYQRLLAHRTAQYYGLDTSTVQDGEEQGKVLAVKTEQTKIPLVKLADIKTTDSLSTDDRNENTRVLIKKKSLDRTLRLPLPNGDPSRSGNNARSLREREQDYSRMRDRIFGGEGGPSGSNDKAMHRHGGPAPPQFPPQVPTGPVPPGSTFSSPEASHRGGGGGAHGSASRKAVFRNKEQDLQDPDYRRGIDRFGPRFTPSGFDTPAANRGMYQQSSYNNEFPELPAHLGQSPNSNEGIAGHGQPQQQGQYGGMQMGPEGHFMQAGHMGAPGQFGHMPMGPFLMPHGMHQHIHPGMQGMQIYPGSHPMAPFGMPMPPGAYSFMQPRPGQDGMQGMPFGPHGPAFPMYNFSPQMHMGQMGGMPMPMASQMQGMASAPHAPLPSGKPPGSGPQHGLGRRGSGPPPQHSRHLSRASSSSSQSTHTQQPVRPPDGNPPAPRPPNGAPPDAPPQVSKSSPSSSQRQ</sequence>
<feature type="compositionally biased region" description="Basic and acidic residues" evidence="7">
    <location>
        <begin position="778"/>
        <end position="794"/>
    </location>
</feature>
<feature type="compositionally biased region" description="Polar residues" evidence="7">
    <location>
        <begin position="17"/>
        <end position="27"/>
    </location>
</feature>
<feature type="compositionally biased region" description="Polar residues" evidence="7">
    <location>
        <begin position="581"/>
        <end position="590"/>
    </location>
</feature>
<keyword evidence="5 8" id="KW-0472">Membrane</keyword>
<protein>
    <submittedName>
        <fullName evidence="12">Uncharacterized protein</fullName>
    </submittedName>
</protein>
<feature type="compositionally biased region" description="Low complexity" evidence="7">
    <location>
        <begin position="1131"/>
        <end position="1144"/>
    </location>
</feature>
<feature type="transmembrane region" description="Helical" evidence="8">
    <location>
        <begin position="142"/>
        <end position="166"/>
    </location>
</feature>
<feature type="region of interest" description="Disordered" evidence="7">
    <location>
        <begin position="1041"/>
        <end position="1144"/>
    </location>
</feature>
<dbReference type="InterPro" id="IPR020846">
    <property type="entry name" value="MFS_dom"/>
</dbReference>
<keyword evidence="3 8" id="KW-0812">Transmembrane</keyword>
<dbReference type="InterPro" id="IPR036867">
    <property type="entry name" value="R3H_dom_sf"/>
</dbReference>
<dbReference type="InterPro" id="IPR044770">
    <property type="entry name" value="MFS_spinster-like"/>
</dbReference>
<name>A0AAW1RFE0_9CHLO</name>
<feature type="domain" description="R3H" evidence="10">
    <location>
        <begin position="655"/>
        <end position="721"/>
    </location>
</feature>
<feature type="transmembrane region" description="Helical" evidence="8">
    <location>
        <begin position="323"/>
        <end position="344"/>
    </location>
</feature>
<keyword evidence="2" id="KW-0813">Transport</keyword>
<feature type="transmembrane region" description="Helical" evidence="8">
    <location>
        <begin position="232"/>
        <end position="254"/>
    </location>
</feature>
<feature type="compositionally biased region" description="Pro residues" evidence="7">
    <location>
        <begin position="1109"/>
        <end position="1130"/>
    </location>
</feature>
<keyword evidence="13" id="KW-1185">Reference proteome</keyword>
<feature type="compositionally biased region" description="Low complexity" evidence="7">
    <location>
        <begin position="1094"/>
        <end position="1107"/>
    </location>
</feature>
<feature type="transmembrane region" description="Helical" evidence="8">
    <location>
        <begin position="393"/>
        <end position="412"/>
    </location>
</feature>
<dbReference type="InterPro" id="IPR001374">
    <property type="entry name" value="R3H_dom"/>
</dbReference>
<keyword evidence="4 8" id="KW-1133">Transmembrane helix</keyword>
<dbReference type="AlphaFoldDB" id="A0AAW1RFE0"/>
<feature type="compositionally biased region" description="Basic and acidic residues" evidence="7">
    <location>
        <begin position="32"/>
        <end position="44"/>
    </location>
</feature>
<dbReference type="GO" id="GO:0003676">
    <property type="term" value="F:nucleic acid binding"/>
    <property type="evidence" value="ECO:0007669"/>
    <property type="project" value="UniProtKB-UniRule"/>
</dbReference>
<feature type="transmembrane region" description="Helical" evidence="8">
    <location>
        <begin position="199"/>
        <end position="220"/>
    </location>
</feature>
<dbReference type="CDD" id="cd02642">
    <property type="entry name" value="R3H_encore_like"/>
    <property type="match status" value="1"/>
</dbReference>
<accession>A0AAW1RFE0</accession>
<feature type="transmembrane region" description="Helical" evidence="8">
    <location>
        <begin position="173"/>
        <end position="193"/>
    </location>
</feature>
<evidence type="ECO:0000256" key="7">
    <source>
        <dbReference type="SAM" id="MobiDB-lite"/>
    </source>
</evidence>
<evidence type="ECO:0000256" key="4">
    <source>
        <dbReference type="ARBA" id="ARBA00022989"/>
    </source>
</evidence>
<dbReference type="PANTHER" id="PTHR23505">
    <property type="entry name" value="SPINSTER"/>
    <property type="match status" value="1"/>
</dbReference>
<feature type="compositionally biased region" description="Basic and acidic residues" evidence="7">
    <location>
        <begin position="859"/>
        <end position="878"/>
    </location>
</feature>
<dbReference type="PROSITE" id="PS50850">
    <property type="entry name" value="MFS"/>
    <property type="match status" value="1"/>
</dbReference>
<feature type="compositionally biased region" description="Low complexity" evidence="7">
    <location>
        <begin position="591"/>
        <end position="622"/>
    </location>
</feature>
<dbReference type="CDD" id="cd06174">
    <property type="entry name" value="MFS"/>
    <property type="match status" value="1"/>
</dbReference>
<evidence type="ECO:0000313" key="13">
    <source>
        <dbReference type="Proteomes" id="UP001438707"/>
    </source>
</evidence>
<comment type="similarity">
    <text evidence="6">Belongs to the major facilitator superfamily. Spinster (TC 2.A.1.49) family.</text>
</comment>
<dbReference type="SUPFAM" id="SSF103473">
    <property type="entry name" value="MFS general substrate transporter"/>
    <property type="match status" value="1"/>
</dbReference>
<feature type="domain" description="SUZ" evidence="11">
    <location>
        <begin position="723"/>
        <end position="798"/>
    </location>
</feature>
<evidence type="ECO:0000256" key="8">
    <source>
        <dbReference type="SAM" id="Phobius"/>
    </source>
</evidence>
<feature type="domain" description="Major facilitator superfamily (MFS) profile" evidence="9">
    <location>
        <begin position="103"/>
        <end position="514"/>
    </location>
</feature>
<dbReference type="EMBL" id="JALJOS010000012">
    <property type="protein sequence ID" value="KAK9832459.1"/>
    <property type="molecule type" value="Genomic_DNA"/>
</dbReference>
<evidence type="ECO:0000313" key="12">
    <source>
        <dbReference type="EMBL" id="KAK9832459.1"/>
    </source>
</evidence>
<evidence type="ECO:0000259" key="10">
    <source>
        <dbReference type="PROSITE" id="PS51061"/>
    </source>
</evidence>
<dbReference type="InterPro" id="IPR011701">
    <property type="entry name" value="MFS"/>
</dbReference>
<feature type="compositionally biased region" description="Low complexity" evidence="7">
    <location>
        <begin position="1041"/>
        <end position="1059"/>
    </location>
</feature>
<dbReference type="InterPro" id="IPR036259">
    <property type="entry name" value="MFS_trans_sf"/>
</dbReference>
<evidence type="ECO:0000256" key="2">
    <source>
        <dbReference type="ARBA" id="ARBA00022448"/>
    </source>
</evidence>
<dbReference type="PANTHER" id="PTHR23505:SF79">
    <property type="entry name" value="PROTEIN SPINSTER"/>
    <property type="match status" value="1"/>
</dbReference>
<feature type="transmembrane region" description="Helical" evidence="8">
    <location>
        <begin position="364"/>
        <end position="386"/>
    </location>
</feature>
<feature type="region of interest" description="Disordered" evidence="7">
    <location>
        <begin position="760"/>
        <end position="937"/>
    </location>
</feature>
<comment type="subcellular location">
    <subcellularLocation>
        <location evidence="1">Membrane</location>
        <topology evidence="1">Multi-pass membrane protein</topology>
    </subcellularLocation>
</comment>
<feature type="transmembrane region" description="Helical" evidence="8">
    <location>
        <begin position="260"/>
        <end position="280"/>
    </location>
</feature>
<evidence type="ECO:0000256" key="3">
    <source>
        <dbReference type="ARBA" id="ARBA00022692"/>
    </source>
</evidence>
<dbReference type="SUPFAM" id="SSF82708">
    <property type="entry name" value="R3H domain"/>
    <property type="match status" value="1"/>
</dbReference>
<evidence type="ECO:0000256" key="6">
    <source>
        <dbReference type="ARBA" id="ARBA00024338"/>
    </source>
</evidence>
<evidence type="ECO:0000256" key="1">
    <source>
        <dbReference type="ARBA" id="ARBA00004141"/>
    </source>
</evidence>
<feature type="compositionally biased region" description="Pro residues" evidence="7">
    <location>
        <begin position="1061"/>
        <end position="1071"/>
    </location>
</feature>
<feature type="region of interest" description="Disordered" evidence="7">
    <location>
        <begin position="581"/>
        <end position="642"/>
    </location>
</feature>
<feature type="transmembrane region" description="Helical" evidence="8">
    <location>
        <begin position="101"/>
        <end position="122"/>
    </location>
</feature>
<dbReference type="PROSITE" id="PS51061">
    <property type="entry name" value="R3H"/>
    <property type="match status" value="1"/>
</dbReference>
<dbReference type="InterPro" id="IPR024771">
    <property type="entry name" value="SUZ"/>
</dbReference>
<feature type="compositionally biased region" description="Pro residues" evidence="7">
    <location>
        <begin position="814"/>
        <end position="830"/>
    </location>
</feature>
<evidence type="ECO:0000256" key="5">
    <source>
        <dbReference type="ARBA" id="ARBA00023136"/>
    </source>
</evidence>
<proteinExistence type="inferred from homology"/>
<reference evidence="12 13" key="1">
    <citation type="journal article" date="2024" name="Nat. Commun.">
        <title>Phylogenomics reveals the evolutionary origins of lichenization in chlorophyte algae.</title>
        <authorList>
            <person name="Puginier C."/>
            <person name="Libourel C."/>
            <person name="Otte J."/>
            <person name="Skaloud P."/>
            <person name="Haon M."/>
            <person name="Grisel S."/>
            <person name="Petersen M."/>
            <person name="Berrin J.G."/>
            <person name="Delaux P.M."/>
            <person name="Dal Grande F."/>
            <person name="Keller J."/>
        </authorList>
    </citation>
    <scope>NUCLEOTIDE SEQUENCE [LARGE SCALE GENOMIC DNA]</scope>
    <source>
        <strain evidence="12 13">SAG 2145</strain>
    </source>
</reference>
<dbReference type="Gene3D" id="3.30.1370.50">
    <property type="entry name" value="R3H-like domain"/>
    <property type="match status" value="1"/>
</dbReference>
<feature type="region of interest" description="Disordered" evidence="7">
    <location>
        <begin position="529"/>
        <end position="566"/>
    </location>
</feature>
<dbReference type="Proteomes" id="UP001438707">
    <property type="component" value="Unassembled WGS sequence"/>
</dbReference>
<evidence type="ECO:0000259" key="9">
    <source>
        <dbReference type="PROSITE" id="PS50850"/>
    </source>
</evidence>
<evidence type="ECO:0000259" key="11">
    <source>
        <dbReference type="PROSITE" id="PS51673"/>
    </source>
</evidence>
<comment type="caution">
    <text evidence="12">The sequence shown here is derived from an EMBL/GenBank/DDBJ whole genome shotgun (WGS) entry which is preliminary data.</text>
</comment>
<dbReference type="GO" id="GO:0022857">
    <property type="term" value="F:transmembrane transporter activity"/>
    <property type="evidence" value="ECO:0007669"/>
    <property type="project" value="InterPro"/>
</dbReference>
<dbReference type="Pfam" id="PF01424">
    <property type="entry name" value="R3H"/>
    <property type="match status" value="1"/>
</dbReference>
<dbReference type="Gene3D" id="1.20.1250.20">
    <property type="entry name" value="MFS general substrate transporter like domains"/>
    <property type="match status" value="1"/>
</dbReference>
<organism evidence="12 13">
    <name type="scientific">Apatococcus lobatus</name>
    <dbReference type="NCBI Taxonomy" id="904363"/>
    <lineage>
        <taxon>Eukaryota</taxon>
        <taxon>Viridiplantae</taxon>
        <taxon>Chlorophyta</taxon>
        <taxon>core chlorophytes</taxon>
        <taxon>Trebouxiophyceae</taxon>
        <taxon>Chlorellales</taxon>
        <taxon>Chlorellaceae</taxon>
        <taxon>Apatococcus</taxon>
    </lineage>
</organism>
<dbReference type="PROSITE" id="PS51673">
    <property type="entry name" value="SUZ"/>
    <property type="match status" value="1"/>
</dbReference>
<gene>
    <name evidence="12" type="ORF">WJX74_010797</name>
</gene>
<dbReference type="Pfam" id="PF12752">
    <property type="entry name" value="SUZ"/>
    <property type="match status" value="1"/>
</dbReference>